<dbReference type="Proteomes" id="UP000251960">
    <property type="component" value="Chromosome 6"/>
</dbReference>
<feature type="compositionally biased region" description="Basic and acidic residues" evidence="1">
    <location>
        <begin position="123"/>
        <end position="152"/>
    </location>
</feature>
<reference evidence="2 3" key="1">
    <citation type="journal article" date="2018" name="Nat. Genet.">
        <title>Extensive intraspecific gene order and gene structural variations between Mo17 and other maize genomes.</title>
        <authorList>
            <person name="Sun S."/>
            <person name="Zhou Y."/>
            <person name="Chen J."/>
            <person name="Shi J."/>
            <person name="Zhao H."/>
            <person name="Zhao H."/>
            <person name="Song W."/>
            <person name="Zhang M."/>
            <person name="Cui Y."/>
            <person name="Dong X."/>
            <person name="Liu H."/>
            <person name="Ma X."/>
            <person name="Jiao Y."/>
            <person name="Wang B."/>
            <person name="Wei X."/>
            <person name="Stein J.C."/>
            <person name="Glaubitz J.C."/>
            <person name="Lu F."/>
            <person name="Yu G."/>
            <person name="Liang C."/>
            <person name="Fengler K."/>
            <person name="Li B."/>
            <person name="Rafalski A."/>
            <person name="Schnable P.S."/>
            <person name="Ware D.H."/>
            <person name="Buckler E.S."/>
            <person name="Lai J."/>
        </authorList>
    </citation>
    <scope>NUCLEOTIDE SEQUENCE [LARGE SCALE GENOMIC DNA]</scope>
    <source>
        <strain evidence="3">cv. Missouri 17</strain>
        <tissue evidence="2">Seedling</tissue>
    </source>
</reference>
<dbReference type="EMBL" id="NCVQ01000007">
    <property type="protein sequence ID" value="PWZ17604.1"/>
    <property type="molecule type" value="Genomic_DNA"/>
</dbReference>
<gene>
    <name evidence="2" type="ORF">Zm00014a_015848</name>
</gene>
<organism evidence="2 3">
    <name type="scientific">Zea mays</name>
    <name type="common">Maize</name>
    <dbReference type="NCBI Taxonomy" id="4577"/>
    <lineage>
        <taxon>Eukaryota</taxon>
        <taxon>Viridiplantae</taxon>
        <taxon>Streptophyta</taxon>
        <taxon>Embryophyta</taxon>
        <taxon>Tracheophyta</taxon>
        <taxon>Spermatophyta</taxon>
        <taxon>Magnoliopsida</taxon>
        <taxon>Liliopsida</taxon>
        <taxon>Poales</taxon>
        <taxon>Poaceae</taxon>
        <taxon>PACMAD clade</taxon>
        <taxon>Panicoideae</taxon>
        <taxon>Andropogonodae</taxon>
        <taxon>Andropogoneae</taxon>
        <taxon>Tripsacinae</taxon>
        <taxon>Zea</taxon>
    </lineage>
</organism>
<protein>
    <submittedName>
        <fullName evidence="2">Uncharacterized protein</fullName>
    </submittedName>
</protein>
<evidence type="ECO:0000313" key="2">
    <source>
        <dbReference type="EMBL" id="PWZ17604.1"/>
    </source>
</evidence>
<sequence>MAGSALEPAAPQPPVPEVSIHSSVAVQAEDAVRVERDVVENVRLAGRRHGPGKRQILGVVATVAGDVEHSGGVDAQGEQEADLERAGGPVRGVLRLDRIQDEVAVVDLVREAVPPRGAVGGRDAGEELRAGNEVLAREQGVRGRDGEGGPDG</sequence>
<proteinExistence type="predicted"/>
<evidence type="ECO:0000256" key="1">
    <source>
        <dbReference type="SAM" id="MobiDB-lite"/>
    </source>
</evidence>
<evidence type="ECO:0000313" key="3">
    <source>
        <dbReference type="Proteomes" id="UP000251960"/>
    </source>
</evidence>
<name>A0A3L6E9J3_MAIZE</name>
<accession>A0A3L6E9J3</accession>
<dbReference type="AlphaFoldDB" id="A0A3L6E9J3"/>
<feature type="region of interest" description="Disordered" evidence="1">
    <location>
        <begin position="115"/>
        <end position="152"/>
    </location>
</feature>
<comment type="caution">
    <text evidence="2">The sequence shown here is derived from an EMBL/GenBank/DDBJ whole genome shotgun (WGS) entry which is preliminary data.</text>
</comment>